<accession>A0A521D955</accession>
<dbReference type="GO" id="GO:1990281">
    <property type="term" value="C:efflux pump complex"/>
    <property type="evidence" value="ECO:0007669"/>
    <property type="project" value="TreeGrafter"/>
</dbReference>
<evidence type="ECO:0000256" key="6">
    <source>
        <dbReference type="ARBA" id="ARBA00023136"/>
    </source>
</evidence>
<proteinExistence type="inferred from homology"/>
<dbReference type="EMBL" id="FXTM01000018">
    <property type="protein sequence ID" value="SMO68208.1"/>
    <property type="molecule type" value="Genomic_DNA"/>
</dbReference>
<evidence type="ECO:0000256" key="5">
    <source>
        <dbReference type="ARBA" id="ARBA00022692"/>
    </source>
</evidence>
<dbReference type="GO" id="GO:0009279">
    <property type="term" value="C:cell outer membrane"/>
    <property type="evidence" value="ECO:0007669"/>
    <property type="project" value="UniProtKB-SubCell"/>
</dbReference>
<evidence type="ECO:0000256" key="4">
    <source>
        <dbReference type="ARBA" id="ARBA00022452"/>
    </source>
</evidence>
<sequence>MKKTLSILTLFLLLSSTGNSITLKEAEELSVKNYPEIKKLELLRESSLKEAEAVRRERLGTVNLLSTYTTYNKNFILTPMYHMMNPKNPPPFDSQKFIYGISYTAPIYLGGTISRREEISKLKSELFKNLKKATAWQIRFNVDSFYLTYLKLEKIKGALKKYRDSLKKLYSDVSYGVKLGKFAKVDLLKVEYSLKDVESRISEVEENQKTIKTVLETFIGKKISRIEPYRFEYSPKNFELTDLYSEALKRNSLIKSKERNVKISEKTKELTASKYGLNFLISGTYTRNYGFDSGENIGVGSLSFEVRYPIFEWGRKRREVLSKELEKLSKEKELKSTELEIKRELSKAIGRIKSIQSDIEAYRKKLDYAKEVERIERLKYKSGKGDMDHLLLAESHLYMTEAELSGAYYDWEIEKRRIETILEVEDEEL</sequence>
<dbReference type="Proteomes" id="UP000317315">
    <property type="component" value="Unassembled WGS sequence"/>
</dbReference>
<keyword evidence="7" id="KW-0998">Cell outer membrane</keyword>
<keyword evidence="9" id="KW-0732">Signal</keyword>
<comment type="similarity">
    <text evidence="2">Belongs to the outer membrane factor (OMF) (TC 1.B.17) family.</text>
</comment>
<dbReference type="SUPFAM" id="SSF56954">
    <property type="entry name" value="Outer membrane efflux proteins (OEP)"/>
    <property type="match status" value="1"/>
</dbReference>
<dbReference type="GO" id="GO:0015562">
    <property type="term" value="F:efflux transmembrane transporter activity"/>
    <property type="evidence" value="ECO:0007669"/>
    <property type="project" value="InterPro"/>
</dbReference>
<evidence type="ECO:0000256" key="3">
    <source>
        <dbReference type="ARBA" id="ARBA00022448"/>
    </source>
</evidence>
<feature type="signal peptide" evidence="9">
    <location>
        <begin position="1"/>
        <end position="20"/>
    </location>
</feature>
<evidence type="ECO:0000256" key="8">
    <source>
        <dbReference type="SAM" id="Coils"/>
    </source>
</evidence>
<keyword evidence="3" id="KW-0813">Transport</keyword>
<dbReference type="PANTHER" id="PTHR30026">
    <property type="entry name" value="OUTER MEMBRANE PROTEIN TOLC"/>
    <property type="match status" value="1"/>
</dbReference>
<keyword evidence="11" id="KW-1185">Reference proteome</keyword>
<name>A0A521D955_9BACT</name>
<keyword evidence="6" id="KW-0472">Membrane</keyword>
<dbReference type="Gene3D" id="1.20.1600.10">
    <property type="entry name" value="Outer membrane efflux proteins (OEP)"/>
    <property type="match status" value="1"/>
</dbReference>
<comment type="subcellular location">
    <subcellularLocation>
        <location evidence="1">Cell outer membrane</location>
    </subcellularLocation>
</comment>
<evidence type="ECO:0000256" key="2">
    <source>
        <dbReference type="ARBA" id="ARBA00007613"/>
    </source>
</evidence>
<organism evidence="10 11">
    <name type="scientific">Balnearium lithotrophicum</name>
    <dbReference type="NCBI Taxonomy" id="223788"/>
    <lineage>
        <taxon>Bacteria</taxon>
        <taxon>Pseudomonadati</taxon>
        <taxon>Aquificota</taxon>
        <taxon>Aquificia</taxon>
        <taxon>Desulfurobacteriales</taxon>
        <taxon>Desulfurobacteriaceae</taxon>
        <taxon>Balnearium</taxon>
    </lineage>
</organism>
<keyword evidence="4" id="KW-1134">Transmembrane beta strand</keyword>
<dbReference type="RefSeq" id="WP_185954282.1">
    <property type="nucleotide sequence ID" value="NZ_FXTM01000018.1"/>
</dbReference>
<dbReference type="AlphaFoldDB" id="A0A521D955"/>
<protein>
    <submittedName>
        <fullName evidence="10">Outer membrane protein TolC</fullName>
    </submittedName>
</protein>
<evidence type="ECO:0000256" key="7">
    <source>
        <dbReference type="ARBA" id="ARBA00023237"/>
    </source>
</evidence>
<feature type="coiled-coil region" evidence="8">
    <location>
        <begin position="318"/>
        <end position="345"/>
    </location>
</feature>
<evidence type="ECO:0000313" key="11">
    <source>
        <dbReference type="Proteomes" id="UP000317315"/>
    </source>
</evidence>
<reference evidence="10 11" key="1">
    <citation type="submission" date="2017-05" db="EMBL/GenBank/DDBJ databases">
        <authorList>
            <person name="Varghese N."/>
            <person name="Submissions S."/>
        </authorList>
    </citation>
    <scope>NUCLEOTIDE SEQUENCE [LARGE SCALE GENOMIC DNA]</scope>
    <source>
        <strain evidence="10 11">DSM 16304</strain>
    </source>
</reference>
<dbReference type="Pfam" id="PF02321">
    <property type="entry name" value="OEP"/>
    <property type="match status" value="1"/>
</dbReference>
<gene>
    <name evidence="10" type="ORF">SAMN06269117_11834</name>
</gene>
<evidence type="ECO:0000256" key="1">
    <source>
        <dbReference type="ARBA" id="ARBA00004442"/>
    </source>
</evidence>
<keyword evidence="5" id="KW-0812">Transmembrane</keyword>
<feature type="coiled-coil region" evidence="8">
    <location>
        <begin position="152"/>
        <end position="207"/>
    </location>
</feature>
<evidence type="ECO:0000256" key="9">
    <source>
        <dbReference type="SAM" id="SignalP"/>
    </source>
</evidence>
<dbReference type="GO" id="GO:0015288">
    <property type="term" value="F:porin activity"/>
    <property type="evidence" value="ECO:0007669"/>
    <property type="project" value="TreeGrafter"/>
</dbReference>
<dbReference type="InterPro" id="IPR003423">
    <property type="entry name" value="OMP_efflux"/>
</dbReference>
<dbReference type="InterPro" id="IPR051906">
    <property type="entry name" value="TolC-like"/>
</dbReference>
<keyword evidence="8" id="KW-0175">Coiled coil</keyword>
<feature type="chain" id="PRO_5021949333" evidence="9">
    <location>
        <begin position="21"/>
        <end position="429"/>
    </location>
</feature>
<evidence type="ECO:0000313" key="10">
    <source>
        <dbReference type="EMBL" id="SMO68208.1"/>
    </source>
</evidence>
<dbReference type="PANTHER" id="PTHR30026:SF20">
    <property type="entry name" value="OUTER MEMBRANE PROTEIN TOLC"/>
    <property type="match status" value="1"/>
</dbReference>